<dbReference type="KEGG" id="ccas:EIB73_07055"/>
<dbReference type="OrthoDB" id="1263225at2"/>
<dbReference type="EMBL" id="CP034159">
    <property type="protein sequence ID" value="AZI32944.1"/>
    <property type="molecule type" value="Genomic_DNA"/>
</dbReference>
<protein>
    <submittedName>
        <fullName evidence="1">Uncharacterized protein</fullName>
    </submittedName>
</protein>
<dbReference type="Proteomes" id="UP000270185">
    <property type="component" value="Chromosome"/>
</dbReference>
<reference evidence="2" key="1">
    <citation type="submission" date="2018-11" db="EMBL/GenBank/DDBJ databases">
        <title>Proposal to divide the Flavobacteriaceae and reorganize its genera based on Amino Acid Identity values calculated from whole genome sequences.</title>
        <authorList>
            <person name="Nicholson A.C."/>
            <person name="Gulvik C.A."/>
            <person name="Whitney A.M."/>
            <person name="Humrighouse B.W."/>
            <person name="Bell M."/>
            <person name="Holmes B."/>
            <person name="Steigerwalt A.G."/>
            <person name="Villarma A."/>
            <person name="Sheth M."/>
            <person name="Batra D."/>
            <person name="Pryor J."/>
            <person name="Bernardet J.-F."/>
            <person name="Hugo C."/>
            <person name="Kampfer P."/>
            <person name="Newman J.D."/>
            <person name="McQuiston J.R."/>
        </authorList>
    </citation>
    <scope>NUCLEOTIDE SEQUENCE [LARGE SCALE GENOMIC DNA]</scope>
    <source>
        <strain evidence="2">G0081</strain>
    </source>
</reference>
<proteinExistence type="predicted"/>
<evidence type="ECO:0000313" key="1">
    <source>
        <dbReference type="EMBL" id="AZI32944.1"/>
    </source>
</evidence>
<organism evidence="1 2">
    <name type="scientific">Kaistella carnis</name>
    <dbReference type="NCBI Taxonomy" id="1241979"/>
    <lineage>
        <taxon>Bacteria</taxon>
        <taxon>Pseudomonadati</taxon>
        <taxon>Bacteroidota</taxon>
        <taxon>Flavobacteriia</taxon>
        <taxon>Flavobacteriales</taxon>
        <taxon>Weeksellaceae</taxon>
        <taxon>Chryseobacterium group</taxon>
        <taxon>Kaistella</taxon>
    </lineage>
</organism>
<gene>
    <name evidence="1" type="ORF">EIB73_07055</name>
</gene>
<accession>A0A3G8XRU0</accession>
<keyword evidence="2" id="KW-1185">Reference proteome</keyword>
<name>A0A3G8XRU0_9FLAO</name>
<evidence type="ECO:0000313" key="2">
    <source>
        <dbReference type="Proteomes" id="UP000270185"/>
    </source>
</evidence>
<dbReference type="AlphaFoldDB" id="A0A3G8XRU0"/>
<dbReference type="RefSeq" id="WP_125023897.1">
    <property type="nucleotide sequence ID" value="NZ_CP034159.1"/>
</dbReference>
<sequence length="204" mass="24157">MKIKILISTVLILPFLSCNINKSDDLTSIIETKSFNKQDFNKYTTKSKYNVIGHEFSPILYSNVKPLKENNNVPEKIFGVGSYWKDSKVYFQKELKGESISYLEKNDTIVVRNVYYDYSADSQLDINKPRNINELKEFLKRKNVKFDVLNFKRNVKTDIIDIEIENKFYKIILNNGLLESYLFYNKKDTINFKPYKNIIANFYF</sequence>